<proteinExistence type="predicted"/>
<dbReference type="InterPro" id="IPR003399">
    <property type="entry name" value="Mce/MlaD"/>
</dbReference>
<dbReference type="EMBL" id="BJOU01000001">
    <property type="protein sequence ID" value="GED97800.1"/>
    <property type="molecule type" value="Genomic_DNA"/>
</dbReference>
<accession>A0A7I9UYB8</accession>
<keyword evidence="2" id="KW-0472">Membrane</keyword>
<organism evidence="4 5">
    <name type="scientific">Gordonia crocea</name>
    <dbReference type="NCBI Taxonomy" id="589162"/>
    <lineage>
        <taxon>Bacteria</taxon>
        <taxon>Bacillati</taxon>
        <taxon>Actinomycetota</taxon>
        <taxon>Actinomycetes</taxon>
        <taxon>Mycobacteriales</taxon>
        <taxon>Gordoniaceae</taxon>
        <taxon>Gordonia</taxon>
    </lineage>
</organism>
<dbReference type="InterPro" id="IPR052336">
    <property type="entry name" value="MlaD_Phospholipid_Transporter"/>
</dbReference>
<keyword evidence="5" id="KW-1185">Reference proteome</keyword>
<dbReference type="Proteomes" id="UP000444980">
    <property type="component" value="Unassembled WGS sequence"/>
</dbReference>
<gene>
    <name evidence="4" type="ORF">nbrc107697_18390</name>
</gene>
<dbReference type="RefSeq" id="WP_161927082.1">
    <property type="nucleotide sequence ID" value="NZ_BJOU01000001.1"/>
</dbReference>
<sequence length="409" mass="43490">MRDRFPTGTLQFLIFLVLSAIIIPVGINYIAGPEGFGSKLRLHAQMADAFGLTAGTGVTLRGVDVGTVASSTLLPDGKGARVSLVLRGDTKIPKDSILQVTMASMAGIQSVDIIPSSADGPYLRDGDDINAPADKQPMQMDAIIAQAAKMLETFRGGSVATVSKELYLAFGANGDSMAQLVANSSALARVVAKNAPMLRGLMSEWLDVLSAMNDTTGTFESGMASAASFTSQLDANQPVFVYLLDHSPRALTRAQKLFDKYRGTFGGVLANLVTVEPIISDRRESLQTGLKAIPQGLLDLRSIVKGDRADFALIGTQGPVCLFYDEPRRAVGDLRPDHPNLVRYCPPGDGYGQRGAVNAPRPNGLGTQNWQSPGAPSGPPSVTDPMLVPNGAELLQMWHDLLERARNGK</sequence>
<name>A0A7I9UYB8_9ACTN</name>
<dbReference type="Pfam" id="PF02470">
    <property type="entry name" value="MlaD"/>
    <property type="match status" value="1"/>
</dbReference>
<reference evidence="5" key="1">
    <citation type="submission" date="2019-06" db="EMBL/GenBank/DDBJ databases">
        <title>Gordonia isolated from sludge of a wastewater treatment plant.</title>
        <authorList>
            <person name="Tamura T."/>
            <person name="Aoyama K."/>
            <person name="Kang Y."/>
            <person name="Saito S."/>
            <person name="Akiyama N."/>
            <person name="Yazawa K."/>
            <person name="Gonoi T."/>
            <person name="Mikami Y."/>
        </authorList>
    </citation>
    <scope>NUCLEOTIDE SEQUENCE [LARGE SCALE GENOMIC DNA]</scope>
    <source>
        <strain evidence="5">NBRC 107697</strain>
    </source>
</reference>
<evidence type="ECO:0000313" key="5">
    <source>
        <dbReference type="Proteomes" id="UP000444980"/>
    </source>
</evidence>
<evidence type="ECO:0000256" key="2">
    <source>
        <dbReference type="SAM" id="Phobius"/>
    </source>
</evidence>
<feature type="compositionally biased region" description="Polar residues" evidence="1">
    <location>
        <begin position="365"/>
        <end position="374"/>
    </location>
</feature>
<keyword evidence="2" id="KW-0812">Transmembrane</keyword>
<keyword evidence="2" id="KW-1133">Transmembrane helix</keyword>
<feature type="domain" description="Mce/MlaD" evidence="3">
    <location>
        <begin position="40"/>
        <end position="115"/>
    </location>
</feature>
<feature type="region of interest" description="Disordered" evidence="1">
    <location>
        <begin position="352"/>
        <end position="387"/>
    </location>
</feature>
<dbReference type="AlphaFoldDB" id="A0A7I9UYB8"/>
<dbReference type="OrthoDB" id="4741753at2"/>
<protein>
    <recommendedName>
        <fullName evidence="3">Mce/MlaD domain-containing protein</fullName>
    </recommendedName>
</protein>
<comment type="caution">
    <text evidence="4">The sequence shown here is derived from an EMBL/GenBank/DDBJ whole genome shotgun (WGS) entry which is preliminary data.</text>
</comment>
<dbReference type="PANTHER" id="PTHR33371:SF16">
    <property type="entry name" value="MCE-FAMILY PROTEIN MCE3F"/>
    <property type="match status" value="1"/>
</dbReference>
<evidence type="ECO:0000313" key="4">
    <source>
        <dbReference type="EMBL" id="GED97800.1"/>
    </source>
</evidence>
<dbReference type="PANTHER" id="PTHR33371">
    <property type="entry name" value="INTERMEMBRANE PHOSPHOLIPID TRANSPORT SYSTEM BINDING PROTEIN MLAD-RELATED"/>
    <property type="match status" value="1"/>
</dbReference>
<evidence type="ECO:0000259" key="3">
    <source>
        <dbReference type="Pfam" id="PF02470"/>
    </source>
</evidence>
<feature type="transmembrane region" description="Helical" evidence="2">
    <location>
        <begin position="12"/>
        <end position="31"/>
    </location>
</feature>
<evidence type="ECO:0000256" key="1">
    <source>
        <dbReference type="SAM" id="MobiDB-lite"/>
    </source>
</evidence>
<dbReference type="GO" id="GO:0005576">
    <property type="term" value="C:extracellular region"/>
    <property type="evidence" value="ECO:0007669"/>
    <property type="project" value="TreeGrafter"/>
</dbReference>